<proteinExistence type="predicted"/>
<keyword evidence="2" id="KW-1185">Reference proteome</keyword>
<evidence type="ECO:0000313" key="2">
    <source>
        <dbReference type="Proteomes" id="UP000887013"/>
    </source>
</evidence>
<protein>
    <submittedName>
        <fullName evidence="1">Uncharacterized protein</fullName>
    </submittedName>
</protein>
<dbReference type="Proteomes" id="UP000887013">
    <property type="component" value="Unassembled WGS sequence"/>
</dbReference>
<reference evidence="1" key="1">
    <citation type="submission" date="2020-08" db="EMBL/GenBank/DDBJ databases">
        <title>Multicomponent nature underlies the extraordinary mechanical properties of spider dragline silk.</title>
        <authorList>
            <person name="Kono N."/>
            <person name="Nakamura H."/>
            <person name="Mori M."/>
            <person name="Yoshida Y."/>
            <person name="Ohtoshi R."/>
            <person name="Malay A.D."/>
            <person name="Moran D.A.P."/>
            <person name="Tomita M."/>
            <person name="Numata K."/>
            <person name="Arakawa K."/>
        </authorList>
    </citation>
    <scope>NUCLEOTIDE SEQUENCE</scope>
</reference>
<dbReference type="OrthoDB" id="6783748at2759"/>
<gene>
    <name evidence="1" type="ORF">NPIL_167191</name>
</gene>
<comment type="caution">
    <text evidence="1">The sequence shown here is derived from an EMBL/GenBank/DDBJ whole genome shotgun (WGS) entry which is preliminary data.</text>
</comment>
<name>A0A8X6PJ92_NEPPI</name>
<dbReference type="AlphaFoldDB" id="A0A8X6PJ92"/>
<accession>A0A8X6PJ92</accession>
<dbReference type="EMBL" id="BMAW01117242">
    <property type="protein sequence ID" value="GFT74162.1"/>
    <property type="molecule type" value="Genomic_DNA"/>
</dbReference>
<organism evidence="1 2">
    <name type="scientific">Nephila pilipes</name>
    <name type="common">Giant wood spider</name>
    <name type="synonym">Nephila maculata</name>
    <dbReference type="NCBI Taxonomy" id="299642"/>
    <lineage>
        <taxon>Eukaryota</taxon>
        <taxon>Metazoa</taxon>
        <taxon>Ecdysozoa</taxon>
        <taxon>Arthropoda</taxon>
        <taxon>Chelicerata</taxon>
        <taxon>Arachnida</taxon>
        <taxon>Araneae</taxon>
        <taxon>Araneomorphae</taxon>
        <taxon>Entelegynae</taxon>
        <taxon>Araneoidea</taxon>
        <taxon>Nephilidae</taxon>
        <taxon>Nephila</taxon>
    </lineage>
</organism>
<sequence>METAGRESDALQGKRKLLFFFGQRIAFEIILYTGEGDDYNTGEIRMSKEFPKFLDNSNFLSQVSQRGVLEADTFIDLKKEDIPILVLNLKNKSKTVNNQAVIITCEPEVNIFGHL</sequence>
<evidence type="ECO:0000313" key="1">
    <source>
        <dbReference type="EMBL" id="GFT74162.1"/>
    </source>
</evidence>